<proteinExistence type="predicted"/>
<evidence type="ECO:0000256" key="3">
    <source>
        <dbReference type="ARBA" id="ARBA00023163"/>
    </source>
</evidence>
<dbReference type="PANTHER" id="PTHR35807">
    <property type="entry name" value="TRANSCRIPTIONAL REGULATOR REDD-RELATED"/>
    <property type="match status" value="1"/>
</dbReference>
<organism evidence="5 6">
    <name type="scientific">Streptomyces anatolicus</name>
    <dbReference type="NCBI Taxonomy" id="2675858"/>
    <lineage>
        <taxon>Bacteria</taxon>
        <taxon>Bacillati</taxon>
        <taxon>Actinomycetota</taxon>
        <taxon>Actinomycetes</taxon>
        <taxon>Kitasatosporales</taxon>
        <taxon>Streptomycetaceae</taxon>
        <taxon>Streptomyces</taxon>
    </lineage>
</organism>
<dbReference type="InterPro" id="IPR051677">
    <property type="entry name" value="AfsR-DnrI-RedD_regulator"/>
</dbReference>
<dbReference type="Gene3D" id="1.25.40.10">
    <property type="entry name" value="Tetratricopeptide repeat domain"/>
    <property type="match status" value="1"/>
</dbReference>
<keyword evidence="1" id="KW-0902">Two-component regulatory system</keyword>
<protein>
    <recommendedName>
        <fullName evidence="4">Bacterial transcriptional activator domain-containing protein</fullName>
    </recommendedName>
</protein>
<comment type="caution">
    <text evidence="5">The sequence shown here is derived from an EMBL/GenBank/DDBJ whole genome shotgun (WGS) entry which is preliminary data.</text>
</comment>
<evidence type="ECO:0000313" key="5">
    <source>
        <dbReference type="EMBL" id="MBW5423483.1"/>
    </source>
</evidence>
<gene>
    <name evidence="5" type="ORF">GKQ77_18235</name>
</gene>
<feature type="domain" description="Bacterial transcriptional activator" evidence="4">
    <location>
        <begin position="34"/>
        <end position="77"/>
    </location>
</feature>
<keyword evidence="2" id="KW-0805">Transcription regulation</keyword>
<evidence type="ECO:0000313" key="6">
    <source>
        <dbReference type="Proteomes" id="UP001197114"/>
    </source>
</evidence>
<evidence type="ECO:0000256" key="1">
    <source>
        <dbReference type="ARBA" id="ARBA00023012"/>
    </source>
</evidence>
<evidence type="ECO:0000259" key="4">
    <source>
        <dbReference type="Pfam" id="PF03704"/>
    </source>
</evidence>
<dbReference type="EMBL" id="WMBF01000192">
    <property type="protein sequence ID" value="MBW5423483.1"/>
    <property type="molecule type" value="Genomic_DNA"/>
</dbReference>
<dbReference type="Pfam" id="PF03704">
    <property type="entry name" value="BTAD"/>
    <property type="match status" value="1"/>
</dbReference>
<evidence type="ECO:0000256" key="2">
    <source>
        <dbReference type="ARBA" id="ARBA00023015"/>
    </source>
</evidence>
<name>A0ABS6YPY5_9ACTN</name>
<keyword evidence="3" id="KW-0804">Transcription</keyword>
<sequence length="82" mass="9067">MSRLRQALASAAAKEVVIARRPGGYVLEADPATVDLHRFRDLVAQARQADDERAAVLMGRALALWRGDAFATVDTPWFCDLR</sequence>
<dbReference type="InterPro" id="IPR005158">
    <property type="entry name" value="BTAD"/>
</dbReference>
<dbReference type="PANTHER" id="PTHR35807:SF1">
    <property type="entry name" value="TRANSCRIPTIONAL REGULATOR REDD"/>
    <property type="match status" value="1"/>
</dbReference>
<reference evidence="5 6" key="1">
    <citation type="submission" date="2019-11" db="EMBL/GenBank/DDBJ databases">
        <authorList>
            <person name="Ay H."/>
        </authorList>
    </citation>
    <scope>NUCLEOTIDE SEQUENCE [LARGE SCALE GENOMIC DNA]</scope>
    <source>
        <strain evidence="5 6">BG9H</strain>
    </source>
</reference>
<dbReference type="InterPro" id="IPR011990">
    <property type="entry name" value="TPR-like_helical_dom_sf"/>
</dbReference>
<keyword evidence="6" id="KW-1185">Reference proteome</keyword>
<dbReference type="Proteomes" id="UP001197114">
    <property type="component" value="Unassembled WGS sequence"/>
</dbReference>
<accession>A0ABS6YPY5</accession>